<comment type="caution">
    <text evidence="1">The sequence shown here is derived from an EMBL/GenBank/DDBJ whole genome shotgun (WGS) entry which is preliminary data.</text>
</comment>
<proteinExistence type="predicted"/>
<dbReference type="EMBL" id="JAESDN010000001">
    <property type="protein sequence ID" value="KAG7059075.1"/>
    <property type="molecule type" value="Genomic_DNA"/>
</dbReference>
<evidence type="ECO:0000313" key="2">
    <source>
        <dbReference type="Proteomes" id="UP000699042"/>
    </source>
</evidence>
<protein>
    <submittedName>
        <fullName evidence="1">Uncharacterized protein</fullName>
    </submittedName>
</protein>
<gene>
    <name evidence="1" type="ORF">JMJ77_006443</name>
</gene>
<keyword evidence="2" id="KW-1185">Reference proteome</keyword>
<evidence type="ECO:0000313" key="1">
    <source>
        <dbReference type="EMBL" id="KAG7059075.1"/>
    </source>
</evidence>
<organism evidence="1 2">
    <name type="scientific">Colletotrichum scovillei</name>
    <dbReference type="NCBI Taxonomy" id="1209932"/>
    <lineage>
        <taxon>Eukaryota</taxon>
        <taxon>Fungi</taxon>
        <taxon>Dikarya</taxon>
        <taxon>Ascomycota</taxon>
        <taxon>Pezizomycotina</taxon>
        <taxon>Sordariomycetes</taxon>
        <taxon>Hypocreomycetidae</taxon>
        <taxon>Glomerellales</taxon>
        <taxon>Glomerellaceae</taxon>
        <taxon>Colletotrichum</taxon>
        <taxon>Colletotrichum acutatum species complex</taxon>
    </lineage>
</organism>
<accession>A0A9P7RLB6</accession>
<sequence length="115" mass="12483">MMPCTVRTDPLLGLNPGQAVKQAQVAKVGLPMYGAGLSHSRQQCRSRKDEHQLILDDGFPPKDSTLAEVSALNPPNAICRPDWREHMPQSGEIINTRAGLVEVSDAKIVLCLLGL</sequence>
<name>A0A9P7RLB6_9PEZI</name>
<reference evidence="1" key="1">
    <citation type="submission" date="2021-05" db="EMBL/GenBank/DDBJ databases">
        <title>Comparative genomics of three Colletotrichum scovillei strains and genetic complementation revealed genes involved fungal growth and virulence on chili pepper.</title>
        <authorList>
            <person name="Hsieh D.-K."/>
            <person name="Chuang S.-C."/>
            <person name="Chen C.-Y."/>
            <person name="Chao Y.-T."/>
            <person name="Lu M.-Y.J."/>
            <person name="Lee M.-H."/>
            <person name="Shih M.-C."/>
        </authorList>
    </citation>
    <scope>NUCLEOTIDE SEQUENCE</scope>
    <source>
        <strain evidence="1">Coll-153</strain>
    </source>
</reference>
<dbReference type="Proteomes" id="UP000699042">
    <property type="component" value="Unassembled WGS sequence"/>
</dbReference>
<dbReference type="AlphaFoldDB" id="A0A9P7RLB6"/>